<feature type="domain" description="Alpha/beta hydrolase fold-3" evidence="2">
    <location>
        <begin position="95"/>
        <end position="302"/>
    </location>
</feature>
<dbReference type="Proteomes" id="UP000292939">
    <property type="component" value="Chromosome"/>
</dbReference>
<dbReference type="Pfam" id="PF07859">
    <property type="entry name" value="Abhydrolase_3"/>
    <property type="match status" value="1"/>
</dbReference>
<dbReference type="InterPro" id="IPR013094">
    <property type="entry name" value="AB_hydrolase_3"/>
</dbReference>
<dbReference type="InterPro" id="IPR050300">
    <property type="entry name" value="GDXG_lipolytic_enzyme"/>
</dbReference>
<dbReference type="GO" id="GO:0016787">
    <property type="term" value="F:hydrolase activity"/>
    <property type="evidence" value="ECO:0007669"/>
    <property type="project" value="UniProtKB-KW"/>
</dbReference>
<dbReference type="KEGG" id="hgr:DW355_12210"/>
<dbReference type="EMBL" id="CP031395">
    <property type="protein sequence ID" value="QBK05405.1"/>
    <property type="molecule type" value="Genomic_DNA"/>
</dbReference>
<name>A0A4P6UMV3_9BURK</name>
<dbReference type="PANTHER" id="PTHR48081:SF8">
    <property type="entry name" value="ALPHA_BETA HYDROLASE FOLD-3 DOMAIN-CONTAINING PROTEIN-RELATED"/>
    <property type="match status" value="1"/>
</dbReference>
<dbReference type="AlphaFoldDB" id="A0A4P6UMV3"/>
<evidence type="ECO:0000259" key="2">
    <source>
        <dbReference type="Pfam" id="PF07859"/>
    </source>
</evidence>
<evidence type="ECO:0000313" key="3">
    <source>
        <dbReference type="EMBL" id="QBK05405.1"/>
    </source>
</evidence>
<dbReference type="Gene3D" id="3.40.50.1820">
    <property type="entry name" value="alpha/beta hydrolase"/>
    <property type="match status" value="1"/>
</dbReference>
<dbReference type="OrthoDB" id="9794445at2"/>
<dbReference type="RefSeq" id="WP_131282665.1">
    <property type="nucleotide sequence ID" value="NZ_CP031395.1"/>
</dbReference>
<sequence>MQHVRAPQDRSPRDLLTSAMRQVIDNIARARQPALHDLPPEQARLAYAKGSGVLDVPGPALARVEDVRVPTRDGTSLPARLYAPRAIAHGRLPAMLYFHGGGFTIGGIASHEALCRRLADQATCAILSLDYRLAPEHRFPTAVHDAWDALSWLAGSGQAEALGIDPMRLAVGGDSAGGTLAAVCAIQARDAGLPLALQLLFYPGTTAHQDTLSHQTFAEGFVLDAASIDYFFDQYAPLRTDREDWRFAPLLAPDVDNVAPAWIGLAECDPLVDEGLLYADKLRAAGVTVDLDIYRGVTHEFIKMGRAIPEALQAQADAARALRAALHA</sequence>
<gene>
    <name evidence="3" type="ORF">DW355_12210</name>
</gene>
<reference evidence="3 4" key="1">
    <citation type="submission" date="2018-07" db="EMBL/GenBank/DDBJ databases">
        <title>Exploring interactions and the metabolic potential of the ultra-small soil bacteria Hylemonella gracilis.</title>
        <authorList>
            <person name="Tyc O."/>
            <person name="Kulkarni P."/>
            <person name="Gawehns F."/>
            <person name="Hundscheid M."/>
            <person name="Zweers H."/>
            <person name="Garbeva P."/>
        </authorList>
    </citation>
    <scope>NUCLEOTIDE SEQUENCE [LARGE SCALE GENOMIC DNA]</scope>
    <source>
        <strain evidence="3 4">NS1</strain>
    </source>
</reference>
<proteinExistence type="predicted"/>
<organism evidence="3 4">
    <name type="scientific">Hylemonella gracilis</name>
    <dbReference type="NCBI Taxonomy" id="80880"/>
    <lineage>
        <taxon>Bacteria</taxon>
        <taxon>Pseudomonadati</taxon>
        <taxon>Pseudomonadota</taxon>
        <taxon>Betaproteobacteria</taxon>
        <taxon>Burkholderiales</taxon>
        <taxon>Comamonadaceae</taxon>
        <taxon>Hylemonella</taxon>
    </lineage>
</organism>
<dbReference type="SUPFAM" id="SSF53474">
    <property type="entry name" value="alpha/beta-Hydrolases"/>
    <property type="match status" value="1"/>
</dbReference>
<dbReference type="PANTHER" id="PTHR48081">
    <property type="entry name" value="AB HYDROLASE SUPERFAMILY PROTEIN C4A8.06C"/>
    <property type="match status" value="1"/>
</dbReference>
<evidence type="ECO:0000256" key="1">
    <source>
        <dbReference type="ARBA" id="ARBA00022801"/>
    </source>
</evidence>
<dbReference type="InterPro" id="IPR029058">
    <property type="entry name" value="AB_hydrolase_fold"/>
</dbReference>
<protein>
    <submittedName>
        <fullName evidence="3">Alpha/beta hydrolase</fullName>
    </submittedName>
</protein>
<accession>A0A4P6UMV3</accession>
<evidence type="ECO:0000313" key="4">
    <source>
        <dbReference type="Proteomes" id="UP000292939"/>
    </source>
</evidence>
<keyword evidence="1 3" id="KW-0378">Hydrolase</keyword>